<dbReference type="NCBIfam" id="TIGR00111">
    <property type="entry name" value="pelota"/>
    <property type="match status" value="1"/>
</dbReference>
<dbReference type="EC" id="3.1.-.-" evidence="9"/>
<comment type="function">
    <text evidence="9">May function in recognizing stalled ribosomes, interact with stem-loop structures in stalled mRNA molecules, and effect endonucleolytic cleavage of the mRNA. May play a role in the release non-functional ribosomes and degradation of damaged mRNAs. Has endoribonuclease activity.</text>
</comment>
<dbReference type="InterPro" id="IPR004405">
    <property type="entry name" value="TF_pelota"/>
</dbReference>
<dbReference type="HAMAP" id="MF_01853">
    <property type="entry name" value="PelO"/>
    <property type="match status" value="1"/>
</dbReference>
<dbReference type="Pfam" id="PF03465">
    <property type="entry name" value="eRF1_3"/>
    <property type="match status" value="1"/>
</dbReference>
<evidence type="ECO:0000256" key="2">
    <source>
        <dbReference type="ARBA" id="ARBA00004496"/>
    </source>
</evidence>
<dbReference type="GO" id="GO:0070966">
    <property type="term" value="P:nuclear-transcribed mRNA catabolic process, no-go decay"/>
    <property type="evidence" value="ECO:0007669"/>
    <property type="project" value="InterPro"/>
</dbReference>
<dbReference type="GO" id="GO:0016787">
    <property type="term" value="F:hydrolase activity"/>
    <property type="evidence" value="ECO:0007669"/>
    <property type="project" value="UniProtKB-KW"/>
</dbReference>
<dbReference type="Pfam" id="PF03464">
    <property type="entry name" value="eRF1_2"/>
    <property type="match status" value="1"/>
</dbReference>
<name>A0A9Y1BJK2_9ARCH</name>
<dbReference type="SUPFAM" id="SSF159065">
    <property type="entry name" value="Dom34/Pelota N-terminal domain-like"/>
    <property type="match status" value="1"/>
</dbReference>
<dbReference type="Gene3D" id="3.30.1330.30">
    <property type="match status" value="1"/>
</dbReference>
<dbReference type="InterPro" id="IPR058547">
    <property type="entry name" value="Pelota_N"/>
</dbReference>
<organism evidence="11">
    <name type="scientific">Candidatus Heimdallarchaeum aukensis</name>
    <dbReference type="NCBI Taxonomy" id="2876573"/>
    <lineage>
        <taxon>Archaea</taxon>
        <taxon>Promethearchaeati</taxon>
        <taxon>Candidatus Heimdallarchaeota</taxon>
        <taxon>Candidatus Heimdallarchaeia (ex Rinke et al. 2021) (nom. nud.)</taxon>
        <taxon>Candidatus Heimdallarchaeales</taxon>
        <taxon>Candidatus Heimdallarchaeaceae</taxon>
        <taxon>Candidatus Heimdallarchaeum</taxon>
    </lineage>
</organism>
<dbReference type="GO" id="GO:0046872">
    <property type="term" value="F:metal ion binding"/>
    <property type="evidence" value="ECO:0007669"/>
    <property type="project" value="UniProtKB-UniRule"/>
</dbReference>
<dbReference type="GO" id="GO:0005737">
    <property type="term" value="C:cytoplasm"/>
    <property type="evidence" value="ECO:0007669"/>
    <property type="project" value="UniProtKB-SubCell"/>
</dbReference>
<evidence type="ECO:0000256" key="6">
    <source>
        <dbReference type="ARBA" id="ARBA00022723"/>
    </source>
</evidence>
<comment type="cofactor">
    <cofactor evidence="1 9">
        <name>a divalent metal cation</name>
        <dbReference type="ChEBI" id="CHEBI:60240"/>
    </cofactor>
</comment>
<gene>
    <name evidence="9" type="primary">pelA</name>
    <name evidence="11" type="ORF">K9W45_10365</name>
</gene>
<evidence type="ECO:0000256" key="4">
    <source>
        <dbReference type="ARBA" id="ARBA00022490"/>
    </source>
</evidence>
<keyword evidence="8 9" id="KW-0378">Hydrolase</keyword>
<evidence type="ECO:0000313" key="11">
    <source>
        <dbReference type="EMBL" id="UJG40231.1"/>
    </source>
</evidence>
<dbReference type="AlphaFoldDB" id="A0A9Y1BJK2"/>
<keyword evidence="5 9" id="KW-0540">Nuclease</keyword>
<dbReference type="SUPFAM" id="SSF55315">
    <property type="entry name" value="L30e-like"/>
    <property type="match status" value="1"/>
</dbReference>
<dbReference type="PANTHER" id="PTHR10853">
    <property type="entry name" value="PELOTA"/>
    <property type="match status" value="1"/>
</dbReference>
<keyword evidence="4 9" id="KW-0963">Cytoplasm</keyword>
<evidence type="ECO:0000256" key="8">
    <source>
        <dbReference type="ARBA" id="ARBA00022801"/>
    </source>
</evidence>
<dbReference type="Gene3D" id="3.30.420.60">
    <property type="entry name" value="eRF1 domain 2"/>
    <property type="match status" value="1"/>
</dbReference>
<proteinExistence type="inferred from homology"/>
<protein>
    <recommendedName>
        <fullName evidence="9">Protein pelota homolog</fullName>
        <ecNumber evidence="9">3.1.-.-</ecNumber>
    </recommendedName>
</protein>
<dbReference type="EMBL" id="CP084166">
    <property type="protein sequence ID" value="UJG40231.1"/>
    <property type="molecule type" value="Genomic_DNA"/>
</dbReference>
<dbReference type="InterPro" id="IPR038069">
    <property type="entry name" value="Pelota/DOM34_N"/>
</dbReference>
<dbReference type="InterPro" id="IPR029064">
    <property type="entry name" value="Ribosomal_eL30-like_sf"/>
</dbReference>
<comment type="domain">
    <text evidence="9">The N-terminal domain has the RNA-binding Sm fold. It harbors the endoribonuclease activity.</text>
</comment>
<comment type="subunit">
    <text evidence="9">Monomer.</text>
</comment>
<accession>A0A9Y1BJK2</accession>
<evidence type="ECO:0000256" key="7">
    <source>
        <dbReference type="ARBA" id="ARBA00022759"/>
    </source>
</evidence>
<dbReference type="Pfam" id="PF26356">
    <property type="entry name" value="Pelota_N"/>
    <property type="match status" value="1"/>
</dbReference>
<comment type="subcellular location">
    <subcellularLocation>
        <location evidence="2 9">Cytoplasm</location>
    </subcellularLocation>
</comment>
<dbReference type="SMART" id="SM01194">
    <property type="entry name" value="eRF1_1"/>
    <property type="match status" value="1"/>
</dbReference>
<dbReference type="InterPro" id="IPR005142">
    <property type="entry name" value="eRF1_3"/>
</dbReference>
<dbReference type="InterPro" id="IPR023521">
    <property type="entry name" value="Pelota_arc"/>
</dbReference>
<dbReference type="Proteomes" id="UP001201020">
    <property type="component" value="Chromosome"/>
</dbReference>
<reference evidence="11" key="1">
    <citation type="journal article" date="2022" name="Nat. Microbiol.">
        <title>Unique mobile elements and scalable gene flow at the prokaryote-eukaryote boundary revealed by circularized Asgard archaea genomes.</title>
        <authorList>
            <person name="Wu F."/>
            <person name="Speth D.R."/>
            <person name="Philosof A."/>
            <person name="Cremiere A."/>
            <person name="Narayanan A."/>
            <person name="Barco R.A."/>
            <person name="Connon S.A."/>
            <person name="Amend J.P."/>
            <person name="Antoshechkin I.A."/>
            <person name="Orphan V.J."/>
        </authorList>
    </citation>
    <scope>NUCLEOTIDE SEQUENCE</scope>
    <source>
        <strain evidence="11">PM71</strain>
    </source>
</reference>
<dbReference type="PANTHER" id="PTHR10853:SF0">
    <property type="entry name" value="PROTEIN PELOTA HOMOLOG"/>
    <property type="match status" value="1"/>
</dbReference>
<comment type="similarity">
    <text evidence="3 9">Belongs to the eukaryotic release factor 1 family. Pelota subfamily.</text>
</comment>
<evidence type="ECO:0000256" key="9">
    <source>
        <dbReference type="HAMAP-Rule" id="MF_01853"/>
    </source>
</evidence>
<keyword evidence="7 9" id="KW-0255">Endonuclease</keyword>
<sequence length="359" mass="41069">MKILRQDYRHGYLELIPETIDDLYAIYRILKPGDRVRASTKRRIRKDSEDSRADSGERVKLVLEIKVENISFGDNLSIKGPIVAGNENLISLGEYHTIALKEMEKVIIYKDHWNTSEKQIISDIEKESRLAKIVIITLDEGSVCVALVTQFAVKIVAEIDHSITRKFSDAKQHSSALGKFFQEVLEIIKEVYEQHNPQTIILAGPGFTPENFLDFVRKRDNSLAQKIQFVHANTGGRVGLHEVLSRNLPEKIAEEQRVVYETRLLEEFFKRVGKDTNTVTYGYDNVKKALEMGAVDTLMISDDKLRIYDEKEREKVEQLIELNRQMGGKTVFFSTQHETGEKLKSLGGIVALLRYSVEI</sequence>
<dbReference type="GO" id="GO:0071025">
    <property type="term" value="P:RNA surveillance"/>
    <property type="evidence" value="ECO:0007669"/>
    <property type="project" value="InterPro"/>
</dbReference>
<dbReference type="GO" id="GO:0070481">
    <property type="term" value="P:nuclear-transcribed mRNA catabolic process, non-stop decay"/>
    <property type="evidence" value="ECO:0007669"/>
    <property type="project" value="InterPro"/>
</dbReference>
<evidence type="ECO:0000256" key="5">
    <source>
        <dbReference type="ARBA" id="ARBA00022722"/>
    </source>
</evidence>
<evidence type="ECO:0000256" key="1">
    <source>
        <dbReference type="ARBA" id="ARBA00001968"/>
    </source>
</evidence>
<evidence type="ECO:0000259" key="10">
    <source>
        <dbReference type="SMART" id="SM01194"/>
    </source>
</evidence>
<dbReference type="InterPro" id="IPR042226">
    <property type="entry name" value="eFR1_2_sf"/>
</dbReference>
<evidence type="ECO:0000256" key="3">
    <source>
        <dbReference type="ARBA" id="ARBA00009504"/>
    </source>
</evidence>
<feature type="domain" description="eRF1/Pelota-like N-terminal" evidence="10">
    <location>
        <begin position="1"/>
        <end position="126"/>
    </location>
</feature>
<dbReference type="GO" id="GO:0070651">
    <property type="term" value="P:nonfunctional rRNA decay"/>
    <property type="evidence" value="ECO:0007669"/>
    <property type="project" value="TreeGrafter"/>
</dbReference>
<keyword evidence="6 9" id="KW-0479">Metal-binding</keyword>
<dbReference type="InterPro" id="IPR005141">
    <property type="entry name" value="eRF1_2"/>
</dbReference>
<dbReference type="Gene3D" id="2.30.30.870">
    <property type="entry name" value="Pelota, domain A"/>
    <property type="match status" value="1"/>
</dbReference>
<dbReference type="InterPro" id="IPR005140">
    <property type="entry name" value="eRF1_Pelota-like_N"/>
</dbReference>
<dbReference type="SUPFAM" id="SSF53137">
    <property type="entry name" value="Translational machinery components"/>
    <property type="match status" value="1"/>
</dbReference>
<dbReference type="GO" id="GO:0004519">
    <property type="term" value="F:endonuclease activity"/>
    <property type="evidence" value="ECO:0007669"/>
    <property type="project" value="UniProtKB-UniRule"/>
</dbReference>
<dbReference type="GO" id="GO:0032790">
    <property type="term" value="P:ribosome disassembly"/>
    <property type="evidence" value="ECO:0007669"/>
    <property type="project" value="TreeGrafter"/>
</dbReference>